<reference evidence="1 2" key="1">
    <citation type="submission" date="2018-10" db="EMBL/GenBank/DDBJ databases">
        <title>Genomic Encyclopedia of Archaeal and Bacterial Type Strains, Phase II (KMG-II): from individual species to whole genera.</title>
        <authorList>
            <person name="Goeker M."/>
        </authorList>
    </citation>
    <scope>NUCLEOTIDE SEQUENCE [LARGE SCALE GENOMIC DNA]</scope>
    <source>
        <strain evidence="1 2">DSM 14219</strain>
    </source>
</reference>
<dbReference type="PROSITE" id="PS51257">
    <property type="entry name" value="PROKAR_LIPOPROTEIN"/>
    <property type="match status" value="1"/>
</dbReference>
<protein>
    <recommendedName>
        <fullName evidence="3">Bacteriocin-like protein</fullName>
    </recommendedName>
</protein>
<name>A0A495SBL3_9FLAO</name>
<organism evidence="1 2">
    <name type="scientific">Chryseobacterium defluvii</name>
    <dbReference type="NCBI Taxonomy" id="160396"/>
    <lineage>
        <taxon>Bacteria</taxon>
        <taxon>Pseudomonadati</taxon>
        <taxon>Bacteroidota</taxon>
        <taxon>Flavobacteriia</taxon>
        <taxon>Flavobacteriales</taxon>
        <taxon>Weeksellaceae</taxon>
        <taxon>Chryseobacterium group</taxon>
        <taxon>Chryseobacterium</taxon>
    </lineage>
</organism>
<gene>
    <name evidence="1" type="ORF">BCF58_2931</name>
</gene>
<dbReference type="Proteomes" id="UP000272428">
    <property type="component" value="Unassembled WGS sequence"/>
</dbReference>
<sequence length="53" mass="5892">MENLKIQKKKLTKKELKEIKGAGPVCPIIFSCFDRSTGEELFGVPGVQGEYCC</sequence>
<dbReference type="AlphaFoldDB" id="A0A495SBL3"/>
<dbReference type="RefSeq" id="WP_170149032.1">
    <property type="nucleotide sequence ID" value="NZ_RBXB01000003.1"/>
</dbReference>
<evidence type="ECO:0000313" key="1">
    <source>
        <dbReference type="EMBL" id="RKS96506.1"/>
    </source>
</evidence>
<keyword evidence="2" id="KW-1185">Reference proteome</keyword>
<accession>A0A495SBL3</accession>
<proteinExistence type="predicted"/>
<dbReference type="EMBL" id="RBXB01000003">
    <property type="protein sequence ID" value="RKS96506.1"/>
    <property type="molecule type" value="Genomic_DNA"/>
</dbReference>
<evidence type="ECO:0008006" key="3">
    <source>
        <dbReference type="Google" id="ProtNLM"/>
    </source>
</evidence>
<comment type="caution">
    <text evidence="1">The sequence shown here is derived from an EMBL/GenBank/DDBJ whole genome shotgun (WGS) entry which is preliminary data.</text>
</comment>
<evidence type="ECO:0000313" key="2">
    <source>
        <dbReference type="Proteomes" id="UP000272428"/>
    </source>
</evidence>